<dbReference type="OrthoDB" id="9804872at2"/>
<dbReference type="Pfam" id="PF01841">
    <property type="entry name" value="Transglut_core"/>
    <property type="match status" value="1"/>
</dbReference>
<dbReference type="EMBL" id="CP018092">
    <property type="protein sequence ID" value="ATS19043.1"/>
    <property type="molecule type" value="Genomic_DNA"/>
</dbReference>
<evidence type="ECO:0000259" key="1">
    <source>
        <dbReference type="SMART" id="SM00460"/>
    </source>
</evidence>
<dbReference type="InterPro" id="IPR015943">
    <property type="entry name" value="WD40/YVTN_repeat-like_dom_sf"/>
</dbReference>
<evidence type="ECO:0000313" key="2">
    <source>
        <dbReference type="EMBL" id="ATS19043.1"/>
    </source>
</evidence>
<dbReference type="PANTHER" id="PTHR33490:SF6">
    <property type="entry name" value="SLL1049 PROTEIN"/>
    <property type="match status" value="1"/>
</dbReference>
<sequence>MPDATDTLEVESTSPLIDSGWRTIRPLGAYQLQGLAWVDPQALWLRQLPRLPFCQATLGASFLALDRVRGFILLINAENDHSEILNPYTLEPFLDAAGLCLFQDSLWFCREETLYRCYLPDWQVEQVLRCSYPIYGVAVDEGGIYVACQKSGYIHCFEHTTGKEAFRLPAPGIGEENLALHGGDLWVSDRLEQSVYCLNRQTGDIKGVALTPFAQPTALTFDKAGQPWVAYGGDEPYLRDNPNNRDTPLEIAHRDICVIHPLVFSSGQHYTLSNGYLLEMAYLEEISPLDACQLDNLEWRIALPANSLRQKLLRVEPLGTPFRLETVADQQVAIFDFPELRPYEARFFGWRAWLEVRGIKYHLTPADIDESLPLPEGFAEQYLVDNDELAMDKPIVQEAARVAVGTETNILRKMLKIRNYVYDRLSYALRPKIETPDLVLERGVGSCGEYVGVLLALARLNGIACRTVGRYKCPPHPEQRGIPLEPTYNHVWLEFYVPGIGWLPMESNPDDVVERGPYPTRFFMGLPWYHVEASKGMRFETTNYRDRGVRLGDLALNHVRFTIHGELGAPSTPQRHSSEA</sequence>
<name>A0A2D2Q3G9_PARLV</name>
<dbReference type="SUPFAM" id="SSF101898">
    <property type="entry name" value="NHL repeat"/>
    <property type="match status" value="1"/>
</dbReference>
<feature type="domain" description="Transglutaminase-like" evidence="1">
    <location>
        <begin position="439"/>
        <end position="509"/>
    </location>
</feature>
<proteinExistence type="predicted"/>
<gene>
    <name evidence="2" type="ORF">BRW62_10180</name>
</gene>
<dbReference type="KEGG" id="slw:BRW62_10180"/>
<organism evidence="2 3">
    <name type="scientific">Parathermosynechococcus lividus PCC 6715</name>
    <dbReference type="NCBI Taxonomy" id="1917166"/>
    <lineage>
        <taxon>Bacteria</taxon>
        <taxon>Bacillati</taxon>
        <taxon>Cyanobacteriota</taxon>
        <taxon>Cyanophyceae</taxon>
        <taxon>Acaryochloridales</taxon>
        <taxon>Thermosynechococcaceae</taxon>
        <taxon>Parathermosynechococcus</taxon>
    </lineage>
</organism>
<dbReference type="AlphaFoldDB" id="A0A2D2Q3G9"/>
<evidence type="ECO:0000313" key="3">
    <source>
        <dbReference type="Proteomes" id="UP000231057"/>
    </source>
</evidence>
<dbReference type="InterPro" id="IPR038765">
    <property type="entry name" value="Papain-like_cys_pep_sf"/>
</dbReference>
<reference evidence="3" key="2">
    <citation type="journal article" date="2022" name="Front. Microbiol.">
        <title>Comparative Genomic Analysis Revealed Distinct Molecular Components and Organization of CO2-Concentrating Mechanism in Thermophilic Cyanobacteria.</title>
        <authorList>
            <person name="Tang J."/>
            <person name="Zhou H."/>
            <person name="Yao D."/>
            <person name="Riaz S."/>
            <person name="You D."/>
            <person name="Klepacz-Smolka A."/>
            <person name="Daroch M."/>
        </authorList>
    </citation>
    <scope>NUCLEOTIDE SEQUENCE [LARGE SCALE GENOMIC DNA]</scope>
    <source>
        <strain evidence="3">PCC 6715</strain>
    </source>
</reference>
<dbReference type="RefSeq" id="WP_099799383.1">
    <property type="nucleotide sequence ID" value="NZ_CP018092.1"/>
</dbReference>
<dbReference type="Proteomes" id="UP000231057">
    <property type="component" value="Chromosome"/>
</dbReference>
<dbReference type="Gene3D" id="3.10.620.30">
    <property type="match status" value="1"/>
</dbReference>
<accession>A0A2D2Q3G9</accession>
<reference evidence="2 3" key="1">
    <citation type="submission" date="2016-11" db="EMBL/GenBank/DDBJ databases">
        <title>Complete genome sequence of thermophilic cyanobacteria strain Synechococcus sp. PCC6715.</title>
        <authorList>
            <person name="Tang J."/>
            <person name="Daroch M."/>
            <person name="Liang Y."/>
            <person name="Jiang D."/>
            <person name="Shah M."/>
        </authorList>
    </citation>
    <scope>NUCLEOTIDE SEQUENCE [LARGE SCALE GENOMIC DNA]</scope>
    <source>
        <strain evidence="2 3">PCC 6715</strain>
    </source>
</reference>
<keyword evidence="3" id="KW-1185">Reference proteome</keyword>
<dbReference type="Gene3D" id="2.130.10.10">
    <property type="entry name" value="YVTN repeat-like/Quinoprotein amine dehydrogenase"/>
    <property type="match status" value="1"/>
</dbReference>
<dbReference type="SMART" id="SM00460">
    <property type="entry name" value="TGc"/>
    <property type="match status" value="1"/>
</dbReference>
<dbReference type="InterPro" id="IPR002931">
    <property type="entry name" value="Transglutaminase-like"/>
</dbReference>
<protein>
    <submittedName>
        <fullName evidence="2">Transglutaminase</fullName>
    </submittedName>
</protein>
<dbReference type="SUPFAM" id="SSF54001">
    <property type="entry name" value="Cysteine proteinases"/>
    <property type="match status" value="1"/>
</dbReference>
<dbReference type="PANTHER" id="PTHR33490">
    <property type="entry name" value="BLR5614 PROTEIN-RELATED"/>
    <property type="match status" value="1"/>
</dbReference>